<dbReference type="InterPro" id="IPR017871">
    <property type="entry name" value="ABC_transporter-like_CS"/>
</dbReference>
<reference evidence="6" key="1">
    <citation type="journal article" date="2019" name="Int. J. Syst. Evol. Microbiol.">
        <title>The Global Catalogue of Microorganisms (GCM) 10K type strain sequencing project: providing services to taxonomists for standard genome sequencing and annotation.</title>
        <authorList>
            <consortium name="The Broad Institute Genomics Platform"/>
            <consortium name="The Broad Institute Genome Sequencing Center for Infectious Disease"/>
            <person name="Wu L."/>
            <person name="Ma J."/>
        </authorList>
    </citation>
    <scope>NUCLEOTIDE SEQUENCE [LARGE SCALE GENOMIC DNA]</scope>
    <source>
        <strain evidence="6">JCM 11896</strain>
    </source>
</reference>
<dbReference type="RefSeq" id="WP_344020769.1">
    <property type="nucleotide sequence ID" value="NZ_BAAAJK010000006.1"/>
</dbReference>
<gene>
    <name evidence="5" type="ORF">GCM10009613_20220</name>
</gene>
<feature type="domain" description="ABC transporter" evidence="4">
    <location>
        <begin position="21"/>
        <end position="255"/>
    </location>
</feature>
<organism evidence="5 6">
    <name type="scientific">Pseudonocardia kongjuensis</name>
    <dbReference type="NCBI Taxonomy" id="102227"/>
    <lineage>
        <taxon>Bacteria</taxon>
        <taxon>Bacillati</taxon>
        <taxon>Actinomycetota</taxon>
        <taxon>Actinomycetes</taxon>
        <taxon>Pseudonocardiales</taxon>
        <taxon>Pseudonocardiaceae</taxon>
        <taxon>Pseudonocardia</taxon>
    </lineage>
</organism>
<accession>A0ABP4IB47</accession>
<evidence type="ECO:0000259" key="4">
    <source>
        <dbReference type="PROSITE" id="PS50893"/>
    </source>
</evidence>
<keyword evidence="6" id="KW-1185">Reference proteome</keyword>
<dbReference type="SUPFAM" id="SSF52540">
    <property type="entry name" value="P-loop containing nucleoside triphosphate hydrolases"/>
    <property type="match status" value="1"/>
</dbReference>
<evidence type="ECO:0000256" key="2">
    <source>
        <dbReference type="ARBA" id="ARBA00022741"/>
    </source>
</evidence>
<protein>
    <submittedName>
        <fullName evidence="5">ABC transporter ATP-binding protein</fullName>
    </submittedName>
</protein>
<keyword evidence="2" id="KW-0547">Nucleotide-binding</keyword>
<evidence type="ECO:0000313" key="6">
    <source>
        <dbReference type="Proteomes" id="UP001501414"/>
    </source>
</evidence>
<dbReference type="SMART" id="SM00382">
    <property type="entry name" value="AAA"/>
    <property type="match status" value="1"/>
</dbReference>
<sequence length="272" mass="29619">MTEPLTTPAGTGHTPAVEPVLSVRSLRKSYNTGRPTERLAIDDVTFDVGLGEFVCVVGPSGAGKTTLLRCLSGLLPPTTGEVRFEGTPLDSVPERLSVVFQDYSRSLFPWLSVNRNVAVPLKVAGVGREQRDERIAEVLHAVGLGDVGRSYPWQLSGGMQQRVAIARALAHRPDMLLMDEPFASVDAQTRFDLEDLILRVRAELGITVVLVTHDIDEAVYLADRVVVLSGAPSRVAEIVDVPLEQPRSQLATRSGEAFGTLRRHLMELVTHP</sequence>
<dbReference type="InterPro" id="IPR050166">
    <property type="entry name" value="ABC_transporter_ATP-bind"/>
</dbReference>
<name>A0ABP4IB47_9PSEU</name>
<evidence type="ECO:0000256" key="1">
    <source>
        <dbReference type="ARBA" id="ARBA00022448"/>
    </source>
</evidence>
<dbReference type="InterPro" id="IPR027417">
    <property type="entry name" value="P-loop_NTPase"/>
</dbReference>
<dbReference type="Pfam" id="PF00005">
    <property type="entry name" value="ABC_tran"/>
    <property type="match status" value="1"/>
</dbReference>
<dbReference type="PROSITE" id="PS00211">
    <property type="entry name" value="ABC_TRANSPORTER_1"/>
    <property type="match status" value="1"/>
</dbReference>
<dbReference type="InterPro" id="IPR003439">
    <property type="entry name" value="ABC_transporter-like_ATP-bd"/>
</dbReference>
<dbReference type="CDD" id="cd03293">
    <property type="entry name" value="ABC_NrtD_SsuB_transporters"/>
    <property type="match status" value="1"/>
</dbReference>
<dbReference type="Proteomes" id="UP001501414">
    <property type="component" value="Unassembled WGS sequence"/>
</dbReference>
<dbReference type="PROSITE" id="PS50893">
    <property type="entry name" value="ABC_TRANSPORTER_2"/>
    <property type="match status" value="1"/>
</dbReference>
<dbReference type="GO" id="GO:0005524">
    <property type="term" value="F:ATP binding"/>
    <property type="evidence" value="ECO:0007669"/>
    <property type="project" value="UniProtKB-KW"/>
</dbReference>
<evidence type="ECO:0000256" key="3">
    <source>
        <dbReference type="ARBA" id="ARBA00022840"/>
    </source>
</evidence>
<keyword evidence="1" id="KW-0813">Transport</keyword>
<proteinExistence type="predicted"/>
<dbReference type="PANTHER" id="PTHR42788">
    <property type="entry name" value="TAURINE IMPORT ATP-BINDING PROTEIN-RELATED"/>
    <property type="match status" value="1"/>
</dbReference>
<dbReference type="Gene3D" id="3.40.50.300">
    <property type="entry name" value="P-loop containing nucleotide triphosphate hydrolases"/>
    <property type="match status" value="1"/>
</dbReference>
<keyword evidence="3 5" id="KW-0067">ATP-binding</keyword>
<dbReference type="PANTHER" id="PTHR42788:SF13">
    <property type="entry name" value="ALIPHATIC SULFONATES IMPORT ATP-BINDING PROTEIN SSUB"/>
    <property type="match status" value="1"/>
</dbReference>
<evidence type="ECO:0000313" key="5">
    <source>
        <dbReference type="EMBL" id="GAA1386373.1"/>
    </source>
</evidence>
<comment type="caution">
    <text evidence="5">The sequence shown here is derived from an EMBL/GenBank/DDBJ whole genome shotgun (WGS) entry which is preliminary data.</text>
</comment>
<dbReference type="InterPro" id="IPR003593">
    <property type="entry name" value="AAA+_ATPase"/>
</dbReference>
<dbReference type="EMBL" id="BAAAJK010000006">
    <property type="protein sequence ID" value="GAA1386373.1"/>
    <property type="molecule type" value="Genomic_DNA"/>
</dbReference>